<keyword evidence="2" id="KW-1185">Reference proteome</keyword>
<accession>A0ABU7VN94</accession>
<reference evidence="1 2" key="1">
    <citation type="submission" date="2024-02" db="EMBL/GenBank/DDBJ databases">
        <title>A nitrogen-fixing paenibacillus bacterium.</title>
        <authorList>
            <person name="Zhang W.L."/>
            <person name="Chen S.F."/>
        </authorList>
    </citation>
    <scope>NUCLEOTIDE SEQUENCE [LARGE SCALE GENOMIC DNA]</scope>
    <source>
        <strain evidence="1 2">M1</strain>
    </source>
</reference>
<name>A0ABU7VN94_9BACL</name>
<evidence type="ECO:0000313" key="1">
    <source>
        <dbReference type="EMBL" id="MEF2964920.1"/>
    </source>
</evidence>
<sequence>MNLAKPYAVLAHEADSAGSPWKGLRHLIQIRLYASRAPGTTTELDSLTESITGVLDKQLLADESIGNWITFFEDQSGSDIVDEERDAITRNLQFAVLSPRPLTEEVQVTSDPWLSMLVSWTQNTLGADWSVYSGNWPAKAFAPSILWRITEMNVVPSGPLHYEVRKRLTAFIQAQDANQEHAVLLQLVEALGSAVKIPLAADERKFVRVVSPEVSTKTKATGYEATEEGPLTVSLSRRTAASKLAEEGAPLMQFVHYESHLR</sequence>
<evidence type="ECO:0000313" key="2">
    <source>
        <dbReference type="Proteomes" id="UP001306950"/>
    </source>
</evidence>
<proteinExistence type="predicted"/>
<dbReference type="EMBL" id="JAZHPZ010000001">
    <property type="protein sequence ID" value="MEF2964920.1"/>
    <property type="molecule type" value="Genomic_DNA"/>
</dbReference>
<protein>
    <submittedName>
        <fullName evidence="1">Uncharacterized protein</fullName>
    </submittedName>
</protein>
<organism evidence="1 2">
    <name type="scientific">Paenibacillus haidiansis</name>
    <dbReference type="NCBI Taxonomy" id="1574488"/>
    <lineage>
        <taxon>Bacteria</taxon>
        <taxon>Bacillati</taxon>
        <taxon>Bacillota</taxon>
        <taxon>Bacilli</taxon>
        <taxon>Bacillales</taxon>
        <taxon>Paenibacillaceae</taxon>
        <taxon>Paenibacillus</taxon>
    </lineage>
</organism>
<dbReference type="Proteomes" id="UP001306950">
    <property type="component" value="Unassembled WGS sequence"/>
</dbReference>
<gene>
    <name evidence="1" type="ORF">V3851_03680</name>
</gene>
<comment type="caution">
    <text evidence="1">The sequence shown here is derived from an EMBL/GenBank/DDBJ whole genome shotgun (WGS) entry which is preliminary data.</text>
</comment>
<dbReference type="RefSeq" id="WP_331845115.1">
    <property type="nucleotide sequence ID" value="NZ_JAZHPZ010000001.1"/>
</dbReference>